<accession>A0AA35Y4E9</accession>
<evidence type="ECO:0000256" key="1">
    <source>
        <dbReference type="SAM" id="MobiDB-lite"/>
    </source>
</evidence>
<gene>
    <name evidence="2" type="ORF">LSALG_LOCUS1136</name>
</gene>
<evidence type="ECO:0000313" key="3">
    <source>
        <dbReference type="Proteomes" id="UP001177003"/>
    </source>
</evidence>
<feature type="compositionally biased region" description="Basic and acidic residues" evidence="1">
    <location>
        <begin position="35"/>
        <end position="46"/>
    </location>
</feature>
<evidence type="ECO:0000313" key="2">
    <source>
        <dbReference type="EMBL" id="CAI9260297.1"/>
    </source>
</evidence>
<organism evidence="2 3">
    <name type="scientific">Lactuca saligna</name>
    <name type="common">Willowleaf lettuce</name>
    <dbReference type="NCBI Taxonomy" id="75948"/>
    <lineage>
        <taxon>Eukaryota</taxon>
        <taxon>Viridiplantae</taxon>
        <taxon>Streptophyta</taxon>
        <taxon>Embryophyta</taxon>
        <taxon>Tracheophyta</taxon>
        <taxon>Spermatophyta</taxon>
        <taxon>Magnoliopsida</taxon>
        <taxon>eudicotyledons</taxon>
        <taxon>Gunneridae</taxon>
        <taxon>Pentapetalae</taxon>
        <taxon>asterids</taxon>
        <taxon>campanulids</taxon>
        <taxon>Asterales</taxon>
        <taxon>Asteraceae</taxon>
        <taxon>Cichorioideae</taxon>
        <taxon>Cichorieae</taxon>
        <taxon>Lactucinae</taxon>
        <taxon>Lactuca</taxon>
    </lineage>
</organism>
<dbReference type="Proteomes" id="UP001177003">
    <property type="component" value="Chromosome 0"/>
</dbReference>
<feature type="region of interest" description="Disordered" evidence="1">
    <location>
        <begin position="103"/>
        <end position="127"/>
    </location>
</feature>
<dbReference type="AlphaFoldDB" id="A0AA35Y4E9"/>
<sequence>MDRQPSGVMDVTPNEKGNEKPNCLGVKVARRWKIHRGDPQRRKDVTPKWGNDPQRRKDVTPNCLGEKKRQRDVFNRLTTSLPLKEERADLKMNQPKYEEKIAKQRSAYSQERAPVRPTTDGKAVPSQRAIRNSKYILANGKYEPKPHGIKEIHTRSIEARGRVPILPPHKLSYGRKLISALMH</sequence>
<dbReference type="EMBL" id="OX465086">
    <property type="protein sequence ID" value="CAI9260297.1"/>
    <property type="molecule type" value="Genomic_DNA"/>
</dbReference>
<reference evidence="2" key="1">
    <citation type="submission" date="2023-04" db="EMBL/GenBank/DDBJ databases">
        <authorList>
            <person name="Vijverberg K."/>
            <person name="Xiong W."/>
            <person name="Schranz E."/>
        </authorList>
    </citation>
    <scope>NUCLEOTIDE SEQUENCE</scope>
</reference>
<feature type="region of interest" description="Disordered" evidence="1">
    <location>
        <begin position="1"/>
        <end position="61"/>
    </location>
</feature>
<name>A0AA35Y4E9_LACSI</name>
<keyword evidence="3" id="KW-1185">Reference proteome</keyword>
<proteinExistence type="predicted"/>
<protein>
    <submittedName>
        <fullName evidence="2">Uncharacterized protein</fullName>
    </submittedName>
</protein>